<dbReference type="AlphaFoldDB" id="A0A150XSF6"/>
<sequence>MPTYDSLISRLQEKLQEEKHLTCHKIIRQFIHLFEQLKTREIPIEELGEPIDRLDKFLEIEPLRFGQLRTLKANIHGVLKKKFEILPPHFYRGQWMSLGMVIFGIPLGTALGNIGFMAIGIPIGLAIGVAKDKKAQEEGKMLTDI</sequence>
<dbReference type="RefSeq" id="WP_062588866.1">
    <property type="nucleotide sequence ID" value="NZ_LQZQ01000002.1"/>
</dbReference>
<accession>A0A150XSF6</accession>
<dbReference type="STRING" id="279360.MB14_13930"/>
<reference evidence="1" key="1">
    <citation type="submission" date="2016-01" db="EMBL/GenBank/DDBJ databases">
        <title>Genome sequencing of Roseivirga ehrenbergii KMM 6017.</title>
        <authorList>
            <person name="Selvaratnam C."/>
            <person name="Thevarajoo S."/>
            <person name="Goh K.M."/>
            <person name="Ee R."/>
            <person name="Chan K.-G."/>
            <person name="Chong C.S."/>
        </authorList>
    </citation>
    <scope>NUCLEOTIDE SEQUENCE [LARGE SCALE GENOMIC DNA]</scope>
    <source>
        <strain evidence="1">KMM 6017</strain>
    </source>
</reference>
<dbReference type="Proteomes" id="UP000075583">
    <property type="component" value="Unassembled WGS sequence"/>
</dbReference>
<organism evidence="1 2">
    <name type="scientific">Roseivirga ehrenbergii (strain DSM 102268 / JCM 13514 / KCTC 12282 / NCIMB 14502 / KMM 6017)</name>
    <dbReference type="NCBI Taxonomy" id="279360"/>
    <lineage>
        <taxon>Bacteria</taxon>
        <taxon>Pseudomonadati</taxon>
        <taxon>Bacteroidota</taxon>
        <taxon>Cytophagia</taxon>
        <taxon>Cytophagales</taxon>
        <taxon>Roseivirgaceae</taxon>
        <taxon>Roseivirga</taxon>
    </lineage>
</organism>
<evidence type="ECO:0000313" key="2">
    <source>
        <dbReference type="Proteomes" id="UP000075583"/>
    </source>
</evidence>
<comment type="caution">
    <text evidence="1">The sequence shown here is derived from an EMBL/GenBank/DDBJ whole genome shotgun (WGS) entry which is preliminary data.</text>
</comment>
<evidence type="ECO:0000313" key="1">
    <source>
        <dbReference type="EMBL" id="KYG81677.1"/>
    </source>
</evidence>
<proteinExistence type="predicted"/>
<keyword evidence="2" id="KW-1185">Reference proteome</keyword>
<protein>
    <submittedName>
        <fullName evidence="1">Uncharacterized protein</fullName>
    </submittedName>
</protein>
<gene>
    <name evidence="1" type="ORF">MB14_13930</name>
</gene>
<dbReference type="OrthoDB" id="769130at2"/>
<name>A0A150XSF6_ROSEK</name>
<dbReference type="EMBL" id="LQZQ01000002">
    <property type="protein sequence ID" value="KYG81677.1"/>
    <property type="molecule type" value="Genomic_DNA"/>
</dbReference>